<name>A0A0H2RLW6_9AGAM</name>
<gene>
    <name evidence="4" type="ORF">SCHPADRAFT_856646</name>
</gene>
<feature type="compositionally biased region" description="Low complexity" evidence="2">
    <location>
        <begin position="385"/>
        <end position="398"/>
    </location>
</feature>
<organism evidence="4 5">
    <name type="scientific">Schizopora paradoxa</name>
    <dbReference type="NCBI Taxonomy" id="27342"/>
    <lineage>
        <taxon>Eukaryota</taxon>
        <taxon>Fungi</taxon>
        <taxon>Dikarya</taxon>
        <taxon>Basidiomycota</taxon>
        <taxon>Agaricomycotina</taxon>
        <taxon>Agaricomycetes</taxon>
        <taxon>Hymenochaetales</taxon>
        <taxon>Schizoporaceae</taxon>
        <taxon>Schizopora</taxon>
    </lineage>
</organism>
<dbReference type="STRING" id="27342.A0A0H2RLW6"/>
<feature type="region of interest" description="Disordered" evidence="2">
    <location>
        <begin position="356"/>
        <end position="399"/>
    </location>
</feature>
<dbReference type="OrthoDB" id="288987at2759"/>
<reference evidence="4 5" key="1">
    <citation type="submission" date="2015-04" db="EMBL/GenBank/DDBJ databases">
        <title>Complete genome sequence of Schizopora paradoxa KUC8140, a cosmopolitan wood degrader in East Asia.</title>
        <authorList>
            <consortium name="DOE Joint Genome Institute"/>
            <person name="Min B."/>
            <person name="Park H."/>
            <person name="Jang Y."/>
            <person name="Kim J.-J."/>
            <person name="Kim K.H."/>
            <person name="Pangilinan J."/>
            <person name="Lipzen A."/>
            <person name="Riley R."/>
            <person name="Grigoriev I.V."/>
            <person name="Spatafora J.W."/>
            <person name="Choi I.-G."/>
        </authorList>
    </citation>
    <scope>NUCLEOTIDE SEQUENCE [LARGE SCALE GENOMIC DNA]</scope>
    <source>
        <strain evidence="4 5">KUC8140</strain>
    </source>
</reference>
<dbReference type="InParanoid" id="A0A0H2RLW6"/>
<dbReference type="Proteomes" id="UP000053477">
    <property type="component" value="Unassembled WGS sequence"/>
</dbReference>
<sequence length="521" mass="57732">MASLGVIVLDDSDSEDIQVITSSATDPVFCQICNISLTKQSLEARQAHYEQHFSEDQGEEPAFGEIQETTPSKQKESMNIIRRTRDDAFWHIDSNKPVPKNYSPGLLPVIRQALLKSHSKGLTTRAALCHEGAVHISTQMMDKLWGCGYRNFLMSCSALMAQNSQPTYAPQLMEDPEPGVRNLQRWIEAAWSAGFDKEGEADLKPLLGTTKWIGTVEISVAFSYRGIPTKLVDFAEVDKGAEIVTKWIVDYFDPVDSTSSKVASALSPEKKTIGDALRGASPVKMTDRMPLILQHKGHSRTIVGYEMMKNGTVNLLTFDPARSPPARIRQAGMSQLSSIQSSPTASSSKRKQFFERVLHPRGHQRASDSSSNSSIDRKGKKRQASPSSGPSSRSNDGNRLVKRVRGGLQSGDNVVAVGNAVEVIDVDDDFDDEVEIIEERSSNVKVTKGAMSSLSEALDSSEVLNSFRLRPKNVGKKDKYQILYFTMDDLLTQEEREDRKTVHSLPIKPDSSKSKRTFFSK</sequence>
<feature type="region of interest" description="Disordered" evidence="2">
    <location>
        <begin position="52"/>
        <end position="77"/>
    </location>
</feature>
<protein>
    <submittedName>
        <fullName evidence="4">DUF1671-domain-containing protein</fullName>
    </submittedName>
</protein>
<dbReference type="Gene3D" id="3.90.70.130">
    <property type="match status" value="1"/>
</dbReference>
<dbReference type="Pfam" id="PF07910">
    <property type="entry name" value="Peptidase_C78"/>
    <property type="match status" value="1"/>
</dbReference>
<dbReference type="AlphaFoldDB" id="A0A0H2RLW6"/>
<keyword evidence="1" id="KW-0378">Hydrolase</keyword>
<accession>A0A0H2RLW6</accession>
<evidence type="ECO:0000259" key="3">
    <source>
        <dbReference type="Pfam" id="PF07910"/>
    </source>
</evidence>
<keyword evidence="5" id="KW-1185">Reference proteome</keyword>
<feature type="domain" description="UFSP1/2/DUB catalytic" evidence="3">
    <location>
        <begin position="125"/>
        <end position="335"/>
    </location>
</feature>
<proteinExistence type="predicted"/>
<dbReference type="InterPro" id="IPR012462">
    <property type="entry name" value="UFSP1/2_DUB_cat"/>
</dbReference>
<evidence type="ECO:0000256" key="1">
    <source>
        <dbReference type="ARBA" id="ARBA00022801"/>
    </source>
</evidence>
<dbReference type="GO" id="GO:0016787">
    <property type="term" value="F:hydrolase activity"/>
    <property type="evidence" value="ECO:0007669"/>
    <property type="project" value="UniProtKB-KW"/>
</dbReference>
<evidence type="ECO:0000313" key="4">
    <source>
        <dbReference type="EMBL" id="KLO10423.1"/>
    </source>
</evidence>
<evidence type="ECO:0000313" key="5">
    <source>
        <dbReference type="Proteomes" id="UP000053477"/>
    </source>
</evidence>
<feature type="region of interest" description="Disordered" evidence="2">
    <location>
        <begin position="495"/>
        <end position="521"/>
    </location>
</feature>
<feature type="compositionally biased region" description="Low complexity" evidence="2">
    <location>
        <begin position="334"/>
        <end position="347"/>
    </location>
</feature>
<feature type="region of interest" description="Disordered" evidence="2">
    <location>
        <begin position="331"/>
        <end position="350"/>
    </location>
</feature>
<evidence type="ECO:0000256" key="2">
    <source>
        <dbReference type="SAM" id="MobiDB-lite"/>
    </source>
</evidence>
<dbReference type="EMBL" id="KQ086027">
    <property type="protein sequence ID" value="KLO10423.1"/>
    <property type="molecule type" value="Genomic_DNA"/>
</dbReference>